<name>A0ABY9I4Z3_9ACTN</name>
<sequence length="646" mass="67426">MSARPTRNQDPGEGDDASHRLLTALVCSALEPALTGVLLFDLPPEHVPAVAEVFAEVLGVAGGLPPGTGVPRTTLDAATADEDLWLRPLVRRGAGGIEFTLGPGPLAETAARPPLVVVTDLARLSVPGMRAAVQLLGADTATLEHSGIRRSWTPRARWLAFCRAEDAAHLSPHLLDRFPVRLGVPGLRPLPGPDPLGPLPAAWATALSPRTPRPPAPLTDGFAASVLEHLDDQEGLGHRRALALGRIARALARLDGAEQTPPGPGTADDAPLHVTAGNIAGAHVTAAHVGRAARLIRLRTVHRPSAPPEPAPDHEPPRPPGPGPDRPPPDARPAPERPLEAGSFVQEPETAVSLGPAPVRGDRPGPFSPYPEDTAGPGPGGATLRIPARRAGGARASRGAVVGVRRARDLWDLAPVRTAMEAAKYRAIRGGRGRLVIVPQDLRGYVRAPEPVLTLTLVLDHTCRGDWDWNPALEPFLQWAYVTRAAVHVVEVGARGAANELRAGSFSARSTRDPRIAAALARPAGRATPLAHGLDQAGSALRRAFRHHRAGLVEALLVVVTDGRGNVPLAAGRTGRLGPGPAGRTGTTDAVRAAERIGALSPARLHSVVIDPGRRPYTALPAELAEALGGSVIAAEADDEGASRAR</sequence>
<protein>
    <recommendedName>
        <fullName evidence="4">Magnesium chelatase</fullName>
    </recommendedName>
</protein>
<evidence type="ECO:0008006" key="4">
    <source>
        <dbReference type="Google" id="ProtNLM"/>
    </source>
</evidence>
<proteinExistence type="predicted"/>
<feature type="compositionally biased region" description="Basic and acidic residues" evidence="1">
    <location>
        <begin position="327"/>
        <end position="339"/>
    </location>
</feature>
<accession>A0ABY9I4Z3</accession>
<evidence type="ECO:0000313" key="3">
    <source>
        <dbReference type="Proteomes" id="UP001229952"/>
    </source>
</evidence>
<evidence type="ECO:0000256" key="1">
    <source>
        <dbReference type="SAM" id="MobiDB-lite"/>
    </source>
</evidence>
<dbReference type="Proteomes" id="UP001229952">
    <property type="component" value="Chromosome"/>
</dbReference>
<evidence type="ECO:0000313" key="2">
    <source>
        <dbReference type="EMBL" id="WLQ40696.1"/>
    </source>
</evidence>
<gene>
    <name evidence="2" type="ORF">P8A22_12300</name>
</gene>
<dbReference type="RefSeq" id="WP_306087054.1">
    <property type="nucleotide sequence ID" value="NZ_CP120992.1"/>
</dbReference>
<keyword evidence="3" id="KW-1185">Reference proteome</keyword>
<organism evidence="2 3">
    <name type="scientific">Streptomyces laculatispora</name>
    <dbReference type="NCBI Taxonomy" id="887464"/>
    <lineage>
        <taxon>Bacteria</taxon>
        <taxon>Bacillati</taxon>
        <taxon>Actinomycetota</taxon>
        <taxon>Actinomycetes</taxon>
        <taxon>Kitasatosporales</taxon>
        <taxon>Streptomycetaceae</taxon>
        <taxon>Streptomyces</taxon>
    </lineage>
</organism>
<feature type="region of interest" description="Disordered" evidence="1">
    <location>
        <begin position="303"/>
        <end position="396"/>
    </location>
</feature>
<dbReference type="EMBL" id="CP120992">
    <property type="protein sequence ID" value="WLQ40696.1"/>
    <property type="molecule type" value="Genomic_DNA"/>
</dbReference>
<reference evidence="2 3" key="1">
    <citation type="submission" date="2023-03" db="EMBL/GenBank/DDBJ databases">
        <title>Isolation and description of six Streptomyces strains from soil environments, able to metabolize different microbial glucans.</title>
        <authorList>
            <person name="Widen T."/>
            <person name="Larsbrink J."/>
        </authorList>
    </citation>
    <scope>NUCLEOTIDE SEQUENCE [LARGE SCALE GENOMIC DNA]</scope>
    <source>
        <strain evidence="2 3">Mut2</strain>
    </source>
</reference>